<proteinExistence type="predicted"/>
<protein>
    <submittedName>
        <fullName evidence="1">Uncharacterized protein</fullName>
    </submittedName>
</protein>
<dbReference type="EMBL" id="GBRH01194522">
    <property type="protein sequence ID" value="JAE03374.1"/>
    <property type="molecule type" value="Transcribed_RNA"/>
</dbReference>
<reference evidence="1" key="1">
    <citation type="submission" date="2014-09" db="EMBL/GenBank/DDBJ databases">
        <authorList>
            <person name="Magalhaes I.L.F."/>
            <person name="Oliveira U."/>
            <person name="Santos F.R."/>
            <person name="Vidigal T.H.D.A."/>
            <person name="Brescovit A.D."/>
            <person name="Santos A.J."/>
        </authorList>
    </citation>
    <scope>NUCLEOTIDE SEQUENCE</scope>
    <source>
        <tissue evidence="1">Shoot tissue taken approximately 20 cm above the soil surface</tissue>
    </source>
</reference>
<organism evidence="1">
    <name type="scientific">Arundo donax</name>
    <name type="common">Giant reed</name>
    <name type="synonym">Donax arundinaceus</name>
    <dbReference type="NCBI Taxonomy" id="35708"/>
    <lineage>
        <taxon>Eukaryota</taxon>
        <taxon>Viridiplantae</taxon>
        <taxon>Streptophyta</taxon>
        <taxon>Embryophyta</taxon>
        <taxon>Tracheophyta</taxon>
        <taxon>Spermatophyta</taxon>
        <taxon>Magnoliopsida</taxon>
        <taxon>Liliopsida</taxon>
        <taxon>Poales</taxon>
        <taxon>Poaceae</taxon>
        <taxon>PACMAD clade</taxon>
        <taxon>Arundinoideae</taxon>
        <taxon>Arundineae</taxon>
        <taxon>Arundo</taxon>
    </lineage>
</organism>
<reference evidence="1" key="2">
    <citation type="journal article" date="2015" name="Data Brief">
        <title>Shoot transcriptome of the giant reed, Arundo donax.</title>
        <authorList>
            <person name="Barrero R.A."/>
            <person name="Guerrero F.D."/>
            <person name="Moolhuijzen P."/>
            <person name="Goolsby J.A."/>
            <person name="Tidwell J."/>
            <person name="Bellgard S.E."/>
            <person name="Bellgard M.I."/>
        </authorList>
    </citation>
    <scope>NUCLEOTIDE SEQUENCE</scope>
    <source>
        <tissue evidence="1">Shoot tissue taken approximately 20 cm above the soil surface</tissue>
    </source>
</reference>
<name>A0A0A9EWL5_ARUDO</name>
<evidence type="ECO:0000313" key="1">
    <source>
        <dbReference type="EMBL" id="JAE03374.1"/>
    </source>
</evidence>
<accession>A0A0A9EWL5</accession>
<dbReference type="AlphaFoldDB" id="A0A0A9EWL5"/>
<sequence>MRKGWRSGESKLLSGDEAAFLVDTAVLGWKALLASSCNGAKLPEISMAASLKLLSLPLADRVARGSRESSAGKRPLLSCGLLLLGL</sequence>